<dbReference type="OrthoDB" id="6198264at2"/>
<dbReference type="Proteomes" id="UP000434580">
    <property type="component" value="Unassembled WGS sequence"/>
</dbReference>
<accession>A0A5S9PWU3</accession>
<name>A0A5S9PWU3_9GAMM</name>
<dbReference type="AlphaFoldDB" id="A0A5S9PWU3"/>
<dbReference type="EMBL" id="CACSII010000016">
    <property type="protein sequence ID" value="CAA0109576.1"/>
    <property type="molecule type" value="Genomic_DNA"/>
</dbReference>
<sequence>MLNQQSQKVFLRKAVTIMAGGVVALSLLTACSSDDKSDSRGPSSSNAPIVPTHTDISRIPADRGDLQAAENTAAVRHAAVVFKGETYPIIHMDLEGGDSIIVHLANRQGIVQAKWDKKTNKPKAPISLILGDSGSIPLDLDELDKKGVLDNLDVFTGATLETEEKGDYGEVTATVVNPRNGLGFDFKALLHQALSSAGTAELRILENDVYISGSLGFRAYQQLKSLTSTNKDLKRLVLLNVEGSADDNFNVYIGRLVRQAKLATHLPSNSVIASGGVDLFAAGVTRTAEDGASVGVVTLSGNVYKCRH</sequence>
<protein>
    <submittedName>
        <fullName evidence="2">Uncharacterized protein</fullName>
    </submittedName>
</protein>
<evidence type="ECO:0000313" key="2">
    <source>
        <dbReference type="EMBL" id="CAA0109576.1"/>
    </source>
</evidence>
<organism evidence="2 3">
    <name type="scientific">BD1-7 clade bacterium</name>
    <dbReference type="NCBI Taxonomy" id="2029982"/>
    <lineage>
        <taxon>Bacteria</taxon>
        <taxon>Pseudomonadati</taxon>
        <taxon>Pseudomonadota</taxon>
        <taxon>Gammaproteobacteria</taxon>
        <taxon>Cellvibrionales</taxon>
        <taxon>Spongiibacteraceae</taxon>
        <taxon>BD1-7 clade</taxon>
    </lineage>
</organism>
<proteinExistence type="predicted"/>
<evidence type="ECO:0000313" key="3">
    <source>
        <dbReference type="Proteomes" id="UP000434580"/>
    </source>
</evidence>
<evidence type="ECO:0000256" key="1">
    <source>
        <dbReference type="SAM" id="MobiDB-lite"/>
    </source>
</evidence>
<reference evidence="2 3" key="1">
    <citation type="submission" date="2019-11" db="EMBL/GenBank/DDBJ databases">
        <authorList>
            <person name="Holert J."/>
        </authorList>
    </citation>
    <scope>NUCLEOTIDE SEQUENCE [LARGE SCALE GENOMIC DNA]</scope>
    <source>
        <strain evidence="2">BC5_2</strain>
    </source>
</reference>
<feature type="region of interest" description="Disordered" evidence="1">
    <location>
        <begin position="34"/>
        <end position="57"/>
    </location>
</feature>
<gene>
    <name evidence="2" type="ORF">DPBNPPHM_01299</name>
</gene>